<evidence type="ECO:0000313" key="3">
    <source>
        <dbReference type="EMBL" id="KAF0723915.1"/>
    </source>
</evidence>
<name>A0A6G0WAL1_9STRA</name>
<dbReference type="InterPro" id="IPR019956">
    <property type="entry name" value="Ubiquitin_dom"/>
</dbReference>
<sequence length="533" mass="58764">MAETASSDDRQRLSTSAALPQSIGIRIKMQNDQTFSLRVAPDVSISELKASVQTSSLVPPARQRLIYRGKLLRDNDILSTYNVQDGHTVHMVARPENIPVPSASTSASTLSSSPASTSTPSERRPPRNETLESLRRRLAEIQMNDTDDTRASRSNRTPSPRLEELRRRWEQIRDEDVIPPAMRSNYAAEPEPESSIASSAPPLPRLPQTSPSSSVEHLRQGLLTVQTLLARERTFFVGQWLDVKDTVNQWLEATVLQVHPGQIFVHYNGWPSRWNEWIDNQSPRLAPFRAKTRHASQRFSPEPLLPSLAAREAPPATATSSLSTLLPQLRLALQMMLPHMDTLVEATQQEEPVDAMMAPLFDRLGRLFIDAAPLVQAMSPSSSSPSRQEDEEDRESATESSSFWNLISTTGPSSGMALRRMIDVHIHAVIAPPSFASSPALENQWRQGSTIASGPAIETSAPFIEDSAPPPPPLESASPSSSPSRAAPSFLDVIRRTMDQNNGSIAFTRQQHPLDERAVPSSSAEVAQDDDLQ</sequence>
<evidence type="ECO:0000256" key="1">
    <source>
        <dbReference type="SAM" id="MobiDB-lite"/>
    </source>
</evidence>
<feature type="compositionally biased region" description="Low complexity" evidence="1">
    <location>
        <begin position="475"/>
        <end position="489"/>
    </location>
</feature>
<feature type="region of interest" description="Disordered" evidence="1">
    <location>
        <begin position="377"/>
        <end position="406"/>
    </location>
</feature>
<dbReference type="CDD" id="cd20104">
    <property type="entry name" value="MBT_PHF20L1-like"/>
    <property type="match status" value="1"/>
</dbReference>
<dbReference type="InterPro" id="IPR016197">
    <property type="entry name" value="Chromo-like_dom_sf"/>
</dbReference>
<organism evidence="3 4">
    <name type="scientific">Aphanomyces euteiches</name>
    <dbReference type="NCBI Taxonomy" id="100861"/>
    <lineage>
        <taxon>Eukaryota</taxon>
        <taxon>Sar</taxon>
        <taxon>Stramenopiles</taxon>
        <taxon>Oomycota</taxon>
        <taxon>Saprolegniomycetes</taxon>
        <taxon>Saprolegniales</taxon>
        <taxon>Verrucalvaceae</taxon>
        <taxon>Aphanomyces</taxon>
    </lineage>
</organism>
<feature type="compositionally biased region" description="Basic and acidic residues" evidence="1">
    <location>
        <begin position="121"/>
        <end position="139"/>
    </location>
</feature>
<evidence type="ECO:0000313" key="4">
    <source>
        <dbReference type="Proteomes" id="UP000481153"/>
    </source>
</evidence>
<feature type="compositionally biased region" description="Low complexity" evidence="1">
    <location>
        <begin position="101"/>
        <end position="120"/>
    </location>
</feature>
<dbReference type="Pfam" id="PF00240">
    <property type="entry name" value="ubiquitin"/>
    <property type="match status" value="1"/>
</dbReference>
<dbReference type="PANTHER" id="PTHR15204:SF0">
    <property type="entry name" value="LARGE PROLINE-RICH PROTEIN BAG6"/>
    <property type="match status" value="1"/>
</dbReference>
<dbReference type="PRINTS" id="PR00348">
    <property type="entry name" value="UBIQUITIN"/>
</dbReference>
<dbReference type="SUPFAM" id="SSF54236">
    <property type="entry name" value="Ubiquitin-like"/>
    <property type="match status" value="1"/>
</dbReference>
<dbReference type="GO" id="GO:0051787">
    <property type="term" value="F:misfolded protein binding"/>
    <property type="evidence" value="ECO:0007669"/>
    <property type="project" value="TreeGrafter"/>
</dbReference>
<dbReference type="InterPro" id="IPR000626">
    <property type="entry name" value="Ubiquitin-like_dom"/>
</dbReference>
<dbReference type="InterPro" id="IPR029071">
    <property type="entry name" value="Ubiquitin-like_domsf"/>
</dbReference>
<feature type="region of interest" description="Disordered" evidence="1">
    <location>
        <begin position="98"/>
        <end position="167"/>
    </location>
</feature>
<dbReference type="SMART" id="SM00213">
    <property type="entry name" value="UBQ"/>
    <property type="match status" value="1"/>
</dbReference>
<dbReference type="Proteomes" id="UP000481153">
    <property type="component" value="Unassembled WGS sequence"/>
</dbReference>
<dbReference type="AlphaFoldDB" id="A0A6G0WAL1"/>
<comment type="caution">
    <text evidence="3">The sequence shown here is derived from an EMBL/GenBank/DDBJ whole genome shotgun (WGS) entry which is preliminary data.</text>
</comment>
<dbReference type="GO" id="GO:0036503">
    <property type="term" value="P:ERAD pathway"/>
    <property type="evidence" value="ECO:0007669"/>
    <property type="project" value="TreeGrafter"/>
</dbReference>
<dbReference type="PANTHER" id="PTHR15204">
    <property type="entry name" value="LARGE PROLINE-RICH PROTEIN BAG6"/>
    <property type="match status" value="1"/>
</dbReference>
<keyword evidence="4" id="KW-1185">Reference proteome</keyword>
<dbReference type="GO" id="GO:0031593">
    <property type="term" value="F:polyubiquitin modification-dependent protein binding"/>
    <property type="evidence" value="ECO:0007669"/>
    <property type="project" value="TreeGrafter"/>
</dbReference>
<feature type="region of interest" description="Disordered" evidence="1">
    <location>
        <begin position="461"/>
        <end position="533"/>
    </location>
</feature>
<dbReference type="EMBL" id="VJMJ01000292">
    <property type="protein sequence ID" value="KAF0723915.1"/>
    <property type="molecule type" value="Genomic_DNA"/>
</dbReference>
<gene>
    <name evidence="3" type="ORF">Ae201684_017295</name>
</gene>
<proteinExistence type="predicted"/>
<feature type="compositionally biased region" description="Polar residues" evidence="1">
    <location>
        <begin position="499"/>
        <end position="511"/>
    </location>
</feature>
<protein>
    <recommendedName>
        <fullName evidence="2">Ubiquitin-like domain-containing protein</fullName>
    </recommendedName>
</protein>
<feature type="compositionally biased region" description="Low complexity" evidence="1">
    <location>
        <begin position="187"/>
        <end position="200"/>
    </location>
</feature>
<dbReference type="GO" id="GO:0071818">
    <property type="term" value="C:BAT3 complex"/>
    <property type="evidence" value="ECO:0007669"/>
    <property type="project" value="TreeGrafter"/>
</dbReference>
<dbReference type="Gene3D" id="2.30.30.140">
    <property type="match status" value="1"/>
</dbReference>
<dbReference type="Gene3D" id="3.10.20.90">
    <property type="entry name" value="Phosphatidylinositol 3-kinase Catalytic Subunit, Chain A, domain 1"/>
    <property type="match status" value="1"/>
</dbReference>
<feature type="region of interest" description="Disordered" evidence="1">
    <location>
        <begin position="187"/>
        <end position="216"/>
    </location>
</feature>
<dbReference type="PROSITE" id="PS50053">
    <property type="entry name" value="UBIQUITIN_2"/>
    <property type="match status" value="1"/>
</dbReference>
<reference evidence="3 4" key="1">
    <citation type="submission" date="2019-07" db="EMBL/GenBank/DDBJ databases">
        <title>Genomics analysis of Aphanomyces spp. identifies a new class of oomycete effector associated with host adaptation.</title>
        <authorList>
            <person name="Gaulin E."/>
        </authorList>
    </citation>
    <scope>NUCLEOTIDE SEQUENCE [LARGE SCALE GENOMIC DNA]</scope>
    <source>
        <strain evidence="3 4">ATCC 201684</strain>
    </source>
</reference>
<dbReference type="SUPFAM" id="SSF54160">
    <property type="entry name" value="Chromo domain-like"/>
    <property type="match status" value="1"/>
</dbReference>
<accession>A0A6G0WAL1</accession>
<evidence type="ECO:0000259" key="2">
    <source>
        <dbReference type="PROSITE" id="PS50053"/>
    </source>
</evidence>
<dbReference type="VEuPathDB" id="FungiDB:AeMF1_016077"/>
<feature type="domain" description="Ubiquitin-like" evidence="2">
    <location>
        <begin position="23"/>
        <end position="94"/>
    </location>
</feature>